<accession>A0A915YCW7</accession>
<dbReference type="EMBL" id="AP026867">
    <property type="protein sequence ID" value="BDS10775.1"/>
    <property type="molecule type" value="Genomic_DNA"/>
</dbReference>
<dbReference type="PROSITE" id="PS51465">
    <property type="entry name" value="KAZAL_2"/>
    <property type="match status" value="1"/>
</dbReference>
<gene>
    <name evidence="3" type="ORF">AsAng_0014840</name>
</gene>
<dbReference type="Pfam" id="PF00050">
    <property type="entry name" value="Kazal_1"/>
    <property type="match status" value="1"/>
</dbReference>
<keyword evidence="1" id="KW-0732">Signal</keyword>
<feature type="chain" id="PRO_5038093776" evidence="1">
    <location>
        <begin position="22"/>
        <end position="91"/>
    </location>
</feature>
<dbReference type="PANTHER" id="PTHR21131">
    <property type="entry name" value="SERINE-TYPE ENDOPEPTIDASE INHIBITOR"/>
    <property type="match status" value="1"/>
</dbReference>
<dbReference type="AlphaFoldDB" id="A0A915YCW7"/>
<protein>
    <submittedName>
        <fullName evidence="3">Kazal-type serine protease inhibitor family protein</fullName>
    </submittedName>
</protein>
<dbReference type="Proteomes" id="UP001060919">
    <property type="component" value="Chromosome"/>
</dbReference>
<evidence type="ECO:0000313" key="3">
    <source>
        <dbReference type="EMBL" id="BDS10775.1"/>
    </source>
</evidence>
<dbReference type="SMART" id="SM00280">
    <property type="entry name" value="KAZAL"/>
    <property type="match status" value="1"/>
</dbReference>
<feature type="domain" description="Kazal-like" evidence="2">
    <location>
        <begin position="35"/>
        <end position="79"/>
    </location>
</feature>
<keyword evidence="4" id="KW-1185">Reference proteome</keyword>
<evidence type="ECO:0000259" key="2">
    <source>
        <dbReference type="PROSITE" id="PS51465"/>
    </source>
</evidence>
<dbReference type="SUPFAM" id="SSF100895">
    <property type="entry name" value="Kazal-type serine protease inhibitors"/>
    <property type="match status" value="1"/>
</dbReference>
<sequence>MKKQISFFMLTLLAASMTTLISWQEKSSSNSSQQELTSANCYCPMVYDPVCGINGVTYSNACVARCHGVKHYTPGACNGNGGGAVLLSLKE</sequence>
<name>A0A915YCW7_9BACT</name>
<dbReference type="InterPro" id="IPR053265">
    <property type="entry name" value="Serpin"/>
</dbReference>
<feature type="signal peptide" evidence="1">
    <location>
        <begin position="1"/>
        <end position="21"/>
    </location>
</feature>
<evidence type="ECO:0000256" key="1">
    <source>
        <dbReference type="SAM" id="SignalP"/>
    </source>
</evidence>
<dbReference type="InterPro" id="IPR036058">
    <property type="entry name" value="Kazal_dom_sf"/>
</dbReference>
<dbReference type="CDD" id="cd00104">
    <property type="entry name" value="KAZAL_FS"/>
    <property type="match status" value="1"/>
</dbReference>
<dbReference type="InterPro" id="IPR002350">
    <property type="entry name" value="Kazal_dom"/>
</dbReference>
<dbReference type="Gene3D" id="3.30.60.30">
    <property type="match status" value="1"/>
</dbReference>
<evidence type="ECO:0000313" key="4">
    <source>
        <dbReference type="Proteomes" id="UP001060919"/>
    </source>
</evidence>
<dbReference type="PROSITE" id="PS00282">
    <property type="entry name" value="KAZAL_1"/>
    <property type="match status" value="1"/>
</dbReference>
<dbReference type="PANTHER" id="PTHR21131:SF0">
    <property type="entry name" value="GEO10195P1-RELATED"/>
    <property type="match status" value="1"/>
</dbReference>
<organism evidence="3 4">
    <name type="scientific">Aureispira anguillae</name>
    <dbReference type="NCBI Taxonomy" id="2864201"/>
    <lineage>
        <taxon>Bacteria</taxon>
        <taxon>Pseudomonadati</taxon>
        <taxon>Bacteroidota</taxon>
        <taxon>Saprospiria</taxon>
        <taxon>Saprospirales</taxon>
        <taxon>Saprospiraceae</taxon>
        <taxon>Aureispira</taxon>
    </lineage>
</organism>
<proteinExistence type="predicted"/>
<reference evidence="3" key="1">
    <citation type="submission" date="2022-09" db="EMBL/GenBank/DDBJ databases">
        <title>Aureispira anguillicida sp. nov., isolated from Leptocephalus of Japanese eel Anguilla japonica.</title>
        <authorList>
            <person name="Yuasa K."/>
            <person name="Mekata T."/>
            <person name="Ikunari K."/>
        </authorList>
    </citation>
    <scope>NUCLEOTIDE SEQUENCE</scope>
    <source>
        <strain evidence="3">EL160426</strain>
    </source>
</reference>
<dbReference type="KEGG" id="aup:AsAng_0014840"/>